<keyword evidence="1" id="KW-1015">Disulfide bond</keyword>
<dbReference type="InterPro" id="IPR036058">
    <property type="entry name" value="Kazal_dom_sf"/>
</dbReference>
<evidence type="ECO:0000313" key="4">
    <source>
        <dbReference type="Proteomes" id="UP001591681"/>
    </source>
</evidence>
<proteinExistence type="predicted"/>
<dbReference type="Proteomes" id="UP001591681">
    <property type="component" value="Unassembled WGS sequence"/>
</dbReference>
<evidence type="ECO:0000256" key="1">
    <source>
        <dbReference type="ARBA" id="ARBA00023157"/>
    </source>
</evidence>
<dbReference type="EMBL" id="JBHFQA010000013">
    <property type="protein sequence ID" value="KAL2088705.1"/>
    <property type="molecule type" value="Genomic_DNA"/>
</dbReference>
<dbReference type="Gene3D" id="3.30.60.30">
    <property type="match status" value="1"/>
</dbReference>
<dbReference type="InterPro" id="IPR002350">
    <property type="entry name" value="Kazal_dom"/>
</dbReference>
<comment type="caution">
    <text evidence="3">The sequence shown here is derived from an EMBL/GenBank/DDBJ whole genome shotgun (WGS) entry which is preliminary data.</text>
</comment>
<dbReference type="SUPFAM" id="SSF100895">
    <property type="entry name" value="Kazal-type serine protease inhibitors"/>
    <property type="match status" value="1"/>
</dbReference>
<gene>
    <name evidence="3" type="ORF">ACEWY4_015604</name>
</gene>
<evidence type="ECO:0000259" key="2">
    <source>
        <dbReference type="PROSITE" id="PS51465"/>
    </source>
</evidence>
<evidence type="ECO:0000313" key="3">
    <source>
        <dbReference type="EMBL" id="KAL2088705.1"/>
    </source>
</evidence>
<keyword evidence="4" id="KW-1185">Reference proteome</keyword>
<dbReference type="FunFam" id="3.30.60.30:FF:000007">
    <property type="entry name" value="follistatin-related protein 5 isoform X1"/>
    <property type="match status" value="1"/>
</dbReference>
<dbReference type="PANTHER" id="PTHR10913:SF44">
    <property type="entry name" value="FOLLISTATIN-RELATED PROTEIN 5"/>
    <property type="match status" value="1"/>
</dbReference>
<dbReference type="PANTHER" id="PTHR10913">
    <property type="entry name" value="FOLLISTATIN-RELATED"/>
    <property type="match status" value="1"/>
</dbReference>
<protein>
    <recommendedName>
        <fullName evidence="2">Kazal-like domain-containing protein</fullName>
    </recommendedName>
</protein>
<dbReference type="Pfam" id="PF07648">
    <property type="entry name" value="Kazal_2"/>
    <property type="match status" value="1"/>
</dbReference>
<reference evidence="3 4" key="1">
    <citation type="submission" date="2024-09" db="EMBL/GenBank/DDBJ databases">
        <title>A chromosome-level genome assembly of Gray's grenadier anchovy, Coilia grayii.</title>
        <authorList>
            <person name="Fu Z."/>
        </authorList>
    </citation>
    <scope>NUCLEOTIDE SEQUENCE [LARGE SCALE GENOMIC DNA]</scope>
    <source>
        <strain evidence="3">G4</strain>
        <tissue evidence="3">Muscle</tissue>
    </source>
</reference>
<name>A0ABD1JPI0_9TELE</name>
<dbReference type="SMART" id="SM00280">
    <property type="entry name" value="KAZAL"/>
    <property type="match status" value="1"/>
</dbReference>
<accession>A0ABD1JPI0</accession>
<dbReference type="CDD" id="cd00104">
    <property type="entry name" value="KAZAL_FS"/>
    <property type="match status" value="1"/>
</dbReference>
<dbReference type="AlphaFoldDB" id="A0ABD1JPI0"/>
<dbReference type="InterPro" id="IPR050653">
    <property type="entry name" value="Prot_Inhib_GrowthFact_Antg"/>
</dbReference>
<dbReference type="PROSITE" id="PS51465">
    <property type="entry name" value="KAZAL_2"/>
    <property type="match status" value="1"/>
</dbReference>
<feature type="domain" description="Kazal-like" evidence="2">
    <location>
        <begin position="89"/>
        <end position="136"/>
    </location>
</feature>
<organism evidence="3 4">
    <name type="scientific">Coilia grayii</name>
    <name type="common">Gray's grenadier anchovy</name>
    <dbReference type="NCBI Taxonomy" id="363190"/>
    <lineage>
        <taxon>Eukaryota</taxon>
        <taxon>Metazoa</taxon>
        <taxon>Chordata</taxon>
        <taxon>Craniata</taxon>
        <taxon>Vertebrata</taxon>
        <taxon>Euteleostomi</taxon>
        <taxon>Actinopterygii</taxon>
        <taxon>Neopterygii</taxon>
        <taxon>Teleostei</taxon>
        <taxon>Clupei</taxon>
        <taxon>Clupeiformes</taxon>
        <taxon>Clupeoidei</taxon>
        <taxon>Engraulidae</taxon>
        <taxon>Coilinae</taxon>
        <taxon>Coilia</taxon>
    </lineage>
</organism>
<sequence>MQVELGSSQSECLQECGLAKKSPGSLSTPLALTHQISRVASWEDKEDRKREEEWGSLYGHGTGGVCGQRDCGLGQQCVRDEQTGRGKCVCVERCRPHYKPVCGSDGHLYQNHCELHRSACLTQRKITIMHSEECFYKGTSGRTHLLVKLNLLAL</sequence>